<feature type="transmembrane region" description="Helical" evidence="1">
    <location>
        <begin position="70"/>
        <end position="89"/>
    </location>
</feature>
<evidence type="ECO:0000313" key="2">
    <source>
        <dbReference type="EMBL" id="QDU54237.1"/>
    </source>
</evidence>
<proteinExistence type="predicted"/>
<dbReference type="KEGG" id="amuc:Pan181_04170"/>
<keyword evidence="1" id="KW-1133">Transmembrane helix</keyword>
<dbReference type="RefSeq" id="WP_145245247.1">
    <property type="nucleotide sequence ID" value="NZ_CP036278.1"/>
</dbReference>
<name>A0A518AHN4_9BACT</name>
<feature type="transmembrane region" description="Helical" evidence="1">
    <location>
        <begin position="40"/>
        <end position="58"/>
    </location>
</feature>
<organism evidence="2 3">
    <name type="scientific">Aeoliella mucimassa</name>
    <dbReference type="NCBI Taxonomy" id="2527972"/>
    <lineage>
        <taxon>Bacteria</taxon>
        <taxon>Pseudomonadati</taxon>
        <taxon>Planctomycetota</taxon>
        <taxon>Planctomycetia</taxon>
        <taxon>Pirellulales</taxon>
        <taxon>Lacipirellulaceae</taxon>
        <taxon>Aeoliella</taxon>
    </lineage>
</organism>
<evidence type="ECO:0000256" key="1">
    <source>
        <dbReference type="SAM" id="Phobius"/>
    </source>
</evidence>
<sequence length="226" mass="25086">MLPISHAIQPLRWIFWGLMLCVFDFAFSTTQEVNGVVSGFRFDVLNDLLGMIIVTCGVSKLRKFELPGSYQSFMLFVFVVSVLNCLVALKEHFIFPEPTPLSLLSDGISIATLLAVVLFCLCMQQLSQTYGLVRSVQSWRMTMQLALFLLVLPLGIMRVVGLLAIFLGPNFGIALGVLAIPILLAMLVPFIHFFISTSRMKREAEMVTAQSIDLPDPSVDDTSVSF</sequence>
<gene>
    <name evidence="2" type="ORF">Pan181_04170</name>
</gene>
<dbReference type="Proteomes" id="UP000315750">
    <property type="component" value="Chromosome"/>
</dbReference>
<keyword evidence="1" id="KW-0472">Membrane</keyword>
<dbReference type="OrthoDB" id="4750337at2"/>
<keyword evidence="1" id="KW-0812">Transmembrane</keyword>
<dbReference type="AlphaFoldDB" id="A0A518AHN4"/>
<reference evidence="2 3" key="1">
    <citation type="submission" date="2019-02" db="EMBL/GenBank/DDBJ databases">
        <title>Deep-cultivation of Planctomycetes and their phenomic and genomic characterization uncovers novel biology.</title>
        <authorList>
            <person name="Wiegand S."/>
            <person name="Jogler M."/>
            <person name="Boedeker C."/>
            <person name="Pinto D."/>
            <person name="Vollmers J."/>
            <person name="Rivas-Marin E."/>
            <person name="Kohn T."/>
            <person name="Peeters S.H."/>
            <person name="Heuer A."/>
            <person name="Rast P."/>
            <person name="Oberbeckmann S."/>
            <person name="Bunk B."/>
            <person name="Jeske O."/>
            <person name="Meyerdierks A."/>
            <person name="Storesund J.E."/>
            <person name="Kallscheuer N."/>
            <person name="Luecker S."/>
            <person name="Lage O.M."/>
            <person name="Pohl T."/>
            <person name="Merkel B.J."/>
            <person name="Hornburger P."/>
            <person name="Mueller R.-W."/>
            <person name="Bruemmer F."/>
            <person name="Labrenz M."/>
            <person name="Spormann A.M."/>
            <person name="Op den Camp H."/>
            <person name="Overmann J."/>
            <person name="Amann R."/>
            <person name="Jetten M.S.M."/>
            <person name="Mascher T."/>
            <person name="Medema M.H."/>
            <person name="Devos D.P."/>
            <person name="Kaster A.-K."/>
            <person name="Ovreas L."/>
            <person name="Rohde M."/>
            <person name="Galperin M.Y."/>
            <person name="Jogler C."/>
        </authorList>
    </citation>
    <scope>NUCLEOTIDE SEQUENCE [LARGE SCALE GENOMIC DNA]</scope>
    <source>
        <strain evidence="2 3">Pan181</strain>
    </source>
</reference>
<accession>A0A518AHN4</accession>
<feature type="transmembrane region" description="Helical" evidence="1">
    <location>
        <begin position="173"/>
        <end position="195"/>
    </location>
</feature>
<feature type="transmembrane region" description="Helical" evidence="1">
    <location>
        <begin position="12"/>
        <end position="28"/>
    </location>
</feature>
<feature type="transmembrane region" description="Helical" evidence="1">
    <location>
        <begin position="101"/>
        <end position="124"/>
    </location>
</feature>
<protein>
    <submittedName>
        <fullName evidence="2">Uncharacterized protein</fullName>
    </submittedName>
</protein>
<evidence type="ECO:0000313" key="3">
    <source>
        <dbReference type="Proteomes" id="UP000315750"/>
    </source>
</evidence>
<keyword evidence="3" id="KW-1185">Reference proteome</keyword>
<dbReference type="EMBL" id="CP036278">
    <property type="protein sequence ID" value="QDU54237.1"/>
    <property type="molecule type" value="Genomic_DNA"/>
</dbReference>
<feature type="transmembrane region" description="Helical" evidence="1">
    <location>
        <begin position="145"/>
        <end position="167"/>
    </location>
</feature>